<organism evidence="3 4">
    <name type="scientific">Funneliformis caledonium</name>
    <dbReference type="NCBI Taxonomy" id="1117310"/>
    <lineage>
        <taxon>Eukaryota</taxon>
        <taxon>Fungi</taxon>
        <taxon>Fungi incertae sedis</taxon>
        <taxon>Mucoromycota</taxon>
        <taxon>Glomeromycotina</taxon>
        <taxon>Glomeromycetes</taxon>
        <taxon>Glomerales</taxon>
        <taxon>Glomeraceae</taxon>
        <taxon>Funneliformis</taxon>
    </lineage>
</organism>
<evidence type="ECO:0000256" key="1">
    <source>
        <dbReference type="SAM" id="MobiDB-lite"/>
    </source>
</evidence>
<dbReference type="PANTHER" id="PTHR47718:SF6">
    <property type="entry name" value="PROTEIN FAR1-RELATED SEQUENCE"/>
    <property type="match status" value="1"/>
</dbReference>
<name>A0A9N9N341_9GLOM</name>
<evidence type="ECO:0000313" key="3">
    <source>
        <dbReference type="EMBL" id="CAG8699573.1"/>
    </source>
</evidence>
<feature type="domain" description="MULE transposase" evidence="2">
    <location>
        <begin position="296"/>
        <end position="389"/>
    </location>
</feature>
<gene>
    <name evidence="3" type="ORF">FCALED_LOCUS13404</name>
</gene>
<feature type="compositionally biased region" description="Basic and acidic residues" evidence="1">
    <location>
        <begin position="751"/>
        <end position="769"/>
    </location>
</feature>
<reference evidence="3" key="1">
    <citation type="submission" date="2021-06" db="EMBL/GenBank/DDBJ databases">
        <authorList>
            <person name="Kallberg Y."/>
            <person name="Tangrot J."/>
            <person name="Rosling A."/>
        </authorList>
    </citation>
    <scope>NUCLEOTIDE SEQUENCE</scope>
    <source>
        <strain evidence="3">UK204</strain>
    </source>
</reference>
<dbReference type="Proteomes" id="UP000789570">
    <property type="component" value="Unassembled WGS sequence"/>
</dbReference>
<dbReference type="PANTHER" id="PTHR47718">
    <property type="entry name" value="OS01G0519700 PROTEIN"/>
    <property type="match status" value="1"/>
</dbReference>
<dbReference type="OrthoDB" id="2396041at2759"/>
<dbReference type="EMBL" id="CAJVPQ010007703">
    <property type="protein sequence ID" value="CAG8699573.1"/>
    <property type="molecule type" value="Genomic_DNA"/>
</dbReference>
<protein>
    <submittedName>
        <fullName evidence="3">10591_t:CDS:1</fullName>
    </submittedName>
</protein>
<sequence length="769" mass="89635">MELDTLYSCGSNGYNEALFSDTFNFFNENFDDISLYHNFLTNDVNFLPDLNFLPDSESLSLNSNIQHLEPLNDISDSNIPTFELLNDISNPFNYQYNLAVGDSFDDWLSVEAFIHQYCFERGFGYQIFHSDKDLKDPTIIRHKSFRCSSSGIYKAQKVVDHTIHRLCGTHNHKTNPTQIPNVIARYRRFSKEMIQDLNFFMDCKVTPITQLEILKKKYSEHVFHKRNVYNAIYNLLKSNKNEKFDTTSMLDILFEKVSQDPYWKVYIRHAGNEHRLSGIFWMSPVQQELYQRFSDVVLNDNTCKTNKYNIYLSIFMVKDNYGRFQNIANALVEDEISSTYIWILQCLLKVTGITPKSFWIDSEPGLINAILQVFPTIPHFYCLFHIWQNVIKHLKAKLGSNFNHFAKVFYACRNALYIEIFEKRWKLMIENFLECENYMVRLYTNRISWAKAYLPLQFNASIQSTQSVESFNNIIKKSLNGASTLCDVETAIDKRQEEEIRYLLIRFLQNSYHHLYYLGSGFRFHNHSHTKGNWYHIYLRYKDKNADTIDNNFVKDVDEEPQITLKAMLDGVSRKSNLRVMLYSSAAKFHISIIPVRWYKDEILMKFDNILENSPVLTAISTNSATPYKVDFTLESLKHIQGSDHKENIQQVIPQRNRFRVAFSTAKMAINIALETKSDNELVQMLKSFILSKTNSNEDSLQENIAAGSNNNENNQSDSEILPLQQHLIAQITNPHVTKIRGAPCKRRIKGAMEDKKVGEVDSEEAKAQ</sequence>
<dbReference type="InterPro" id="IPR018289">
    <property type="entry name" value="MULE_transposase_dom"/>
</dbReference>
<accession>A0A9N9N341</accession>
<feature type="region of interest" description="Disordered" evidence="1">
    <location>
        <begin position="750"/>
        <end position="769"/>
    </location>
</feature>
<dbReference type="Pfam" id="PF10551">
    <property type="entry name" value="MULE"/>
    <property type="match status" value="1"/>
</dbReference>
<evidence type="ECO:0000259" key="2">
    <source>
        <dbReference type="Pfam" id="PF10551"/>
    </source>
</evidence>
<comment type="caution">
    <text evidence="3">The sequence shown here is derived from an EMBL/GenBank/DDBJ whole genome shotgun (WGS) entry which is preliminary data.</text>
</comment>
<dbReference type="AlphaFoldDB" id="A0A9N9N341"/>
<proteinExistence type="predicted"/>
<keyword evidence="4" id="KW-1185">Reference proteome</keyword>
<evidence type="ECO:0000313" key="4">
    <source>
        <dbReference type="Proteomes" id="UP000789570"/>
    </source>
</evidence>